<dbReference type="Proteomes" id="UP000028667">
    <property type="component" value="Segment"/>
</dbReference>
<keyword evidence="1" id="KW-0418">Kinase</keyword>
<dbReference type="Pfam" id="PF13238">
    <property type="entry name" value="AAA_18"/>
    <property type="match status" value="1"/>
</dbReference>
<reference evidence="1 2" key="1">
    <citation type="journal article" date="2014" name="Virology">
        <title>Genome of brown tide virus (AaV), the little giant of the Megaviridae, elucidates NCLDV genome expansion and host-virus coevolution.</title>
        <authorList>
            <person name="Moniruzzaman M."/>
            <person name="LeCleir G.R."/>
            <person name="Brown C.M."/>
            <person name="Gobler C.J."/>
            <person name="Bidle K.D."/>
            <person name="Wilson W.H."/>
            <person name="Wilhelm S.W."/>
        </authorList>
    </citation>
    <scope>NUCLEOTIDE SEQUENCE [LARGE SCALE GENOMIC DNA]</scope>
    <source>
        <strain evidence="1">BtV-01</strain>
    </source>
</reference>
<sequence>MKIAICGNIGSGKSSLADEIKNRYNYFYWKKTSFAKKVKDLATELFGMKEKDRKLLIDLATKMREIDSNVWINVIMNKIKVNSYVIIDDLRLTNEYQAIKEKQFDLIIKLDTDKDILENRIKTLYKNDWKVHLDAIENSATENEVVKMPDDSFDFVIKNNDYEKLFDFLDQKFADVWRNIPII</sequence>
<dbReference type="GeneID" id="20041431"/>
<proteinExistence type="predicted"/>
<dbReference type="GO" id="GO:0016301">
    <property type="term" value="F:kinase activity"/>
    <property type="evidence" value="ECO:0007669"/>
    <property type="project" value="UniProtKB-KW"/>
</dbReference>
<keyword evidence="2" id="KW-1185">Reference proteome</keyword>
<dbReference type="EMBL" id="KJ645900">
    <property type="protein sequence ID" value="AII17173.1"/>
    <property type="molecule type" value="Genomic_DNA"/>
</dbReference>
<dbReference type="RefSeq" id="YP_009052244.1">
    <property type="nucleotide sequence ID" value="NC_024697.1"/>
</dbReference>
<gene>
    <name evidence="1" type="ORF">AaV_170</name>
</gene>
<dbReference type="OrthoDB" id="9152at10239"/>
<evidence type="ECO:0000313" key="1">
    <source>
        <dbReference type="EMBL" id="AII17173.1"/>
    </source>
</evidence>
<organism evidence="1 2">
    <name type="scientific">Aureococcus anophagefferens virus</name>
    <dbReference type="NCBI Taxonomy" id="1474867"/>
    <lineage>
        <taxon>Viruses</taxon>
        <taxon>Varidnaviria</taxon>
        <taxon>Bamfordvirae</taxon>
        <taxon>Nucleocytoviricota</taxon>
        <taxon>Megaviricetes</taxon>
        <taxon>Imitervirales</taxon>
        <taxon>Schizomimiviridae</taxon>
        <taxon>Kratosvirus</taxon>
        <taxon>Kratosvirus quantuckense</taxon>
    </lineage>
</organism>
<keyword evidence="1" id="KW-0808">Transferase</keyword>
<dbReference type="SUPFAM" id="SSF52540">
    <property type="entry name" value="P-loop containing nucleoside triphosphate hydrolases"/>
    <property type="match status" value="1"/>
</dbReference>
<evidence type="ECO:0000313" key="2">
    <source>
        <dbReference type="Proteomes" id="UP000028667"/>
    </source>
</evidence>
<accession>A0A076FMM4</accession>
<protein>
    <submittedName>
        <fullName evidence="1">Putative deoxynucleoside kinase</fullName>
    </submittedName>
</protein>
<dbReference type="KEGG" id="vg:20041431"/>
<dbReference type="InterPro" id="IPR027417">
    <property type="entry name" value="P-loop_NTPase"/>
</dbReference>
<dbReference type="Gene3D" id="3.40.50.300">
    <property type="entry name" value="P-loop containing nucleotide triphosphate hydrolases"/>
    <property type="match status" value="1"/>
</dbReference>
<name>A0A076FMM4_9VIRU</name>